<name>A0A4Y2B4F7_ARAVE</name>
<accession>A0A4Y2B4F7</accession>
<dbReference type="EMBL" id="BGPR01000045">
    <property type="protein sequence ID" value="GBL85944.1"/>
    <property type="molecule type" value="Genomic_DNA"/>
</dbReference>
<comment type="caution">
    <text evidence="1">The sequence shown here is derived from an EMBL/GenBank/DDBJ whole genome shotgun (WGS) entry which is preliminary data.</text>
</comment>
<proteinExistence type="predicted"/>
<evidence type="ECO:0000313" key="2">
    <source>
        <dbReference type="Proteomes" id="UP000499080"/>
    </source>
</evidence>
<sequence length="135" mass="15496">MVRQLENDSNVELHGTVQFLWAKPFTGTEIHSVTSAVYGPHAMSRPAVVKWCQQLEDGRTDLTDAERQGGPATVSKHIRHGAEGGRHYSQYSQQRQSERCTHCARFGNIRCQSTLRLSRVLQAQRTFRWKTIFQR</sequence>
<keyword evidence="2" id="KW-1185">Reference proteome</keyword>
<protein>
    <recommendedName>
        <fullName evidence="3">Mos1 transposase HTH domain-containing protein</fullName>
    </recommendedName>
</protein>
<evidence type="ECO:0000313" key="1">
    <source>
        <dbReference type="EMBL" id="GBL85944.1"/>
    </source>
</evidence>
<dbReference type="OrthoDB" id="6417227at2759"/>
<gene>
    <name evidence="1" type="ORF">AVEN_63249_1</name>
</gene>
<dbReference type="AlphaFoldDB" id="A0A4Y2B4F7"/>
<organism evidence="1 2">
    <name type="scientific">Araneus ventricosus</name>
    <name type="common">Orbweaver spider</name>
    <name type="synonym">Epeira ventricosa</name>
    <dbReference type="NCBI Taxonomy" id="182803"/>
    <lineage>
        <taxon>Eukaryota</taxon>
        <taxon>Metazoa</taxon>
        <taxon>Ecdysozoa</taxon>
        <taxon>Arthropoda</taxon>
        <taxon>Chelicerata</taxon>
        <taxon>Arachnida</taxon>
        <taxon>Araneae</taxon>
        <taxon>Araneomorphae</taxon>
        <taxon>Entelegynae</taxon>
        <taxon>Araneoidea</taxon>
        <taxon>Araneidae</taxon>
        <taxon>Araneus</taxon>
    </lineage>
</organism>
<reference evidence="1 2" key="1">
    <citation type="journal article" date="2019" name="Sci. Rep.">
        <title>Orb-weaving spider Araneus ventricosus genome elucidates the spidroin gene catalogue.</title>
        <authorList>
            <person name="Kono N."/>
            <person name="Nakamura H."/>
            <person name="Ohtoshi R."/>
            <person name="Moran D.A.P."/>
            <person name="Shinohara A."/>
            <person name="Yoshida Y."/>
            <person name="Fujiwara M."/>
            <person name="Mori M."/>
            <person name="Tomita M."/>
            <person name="Arakawa K."/>
        </authorList>
    </citation>
    <scope>NUCLEOTIDE SEQUENCE [LARGE SCALE GENOMIC DNA]</scope>
</reference>
<dbReference type="Proteomes" id="UP000499080">
    <property type="component" value="Unassembled WGS sequence"/>
</dbReference>
<evidence type="ECO:0008006" key="3">
    <source>
        <dbReference type="Google" id="ProtNLM"/>
    </source>
</evidence>